<dbReference type="Proteomes" id="UP000215335">
    <property type="component" value="Unassembled WGS sequence"/>
</dbReference>
<dbReference type="GO" id="GO:0008270">
    <property type="term" value="F:zinc ion binding"/>
    <property type="evidence" value="ECO:0007669"/>
    <property type="project" value="UniProtKB-KW"/>
</dbReference>
<dbReference type="InterPro" id="IPR013087">
    <property type="entry name" value="Znf_C2H2_type"/>
</dbReference>
<evidence type="ECO:0000256" key="4">
    <source>
        <dbReference type="ARBA" id="ARBA00022833"/>
    </source>
</evidence>
<sequence length="125" mass="14947">MLAYDLCTISTKHSLLDHFRNFVDVQELVGHVDETVKQRTSGRRAASMKRPQWREKQYYCPKCNRGFTLKSNLKRHYTYECGFKPRFKCPYCDLRSKQTSQVYSHIRNKHPGRQVRFVNVDEVEE</sequence>
<evidence type="ECO:0000256" key="2">
    <source>
        <dbReference type="ARBA" id="ARBA00022737"/>
    </source>
</evidence>
<feature type="domain" description="C2H2-type" evidence="6">
    <location>
        <begin position="87"/>
        <end position="115"/>
    </location>
</feature>
<evidence type="ECO:0000256" key="5">
    <source>
        <dbReference type="PROSITE-ProRule" id="PRU00042"/>
    </source>
</evidence>
<keyword evidence="1" id="KW-0479">Metal-binding</keyword>
<name>A0A232EYY0_9HYME</name>
<dbReference type="Gene3D" id="3.30.160.60">
    <property type="entry name" value="Classic Zinc Finger"/>
    <property type="match status" value="1"/>
</dbReference>
<proteinExistence type="predicted"/>
<evidence type="ECO:0000256" key="1">
    <source>
        <dbReference type="ARBA" id="ARBA00022723"/>
    </source>
</evidence>
<dbReference type="STRING" id="543379.A0A232EYY0"/>
<gene>
    <name evidence="7" type="ORF">TSAR_003219</name>
</gene>
<dbReference type="AlphaFoldDB" id="A0A232EYY0"/>
<keyword evidence="8" id="KW-1185">Reference proteome</keyword>
<evidence type="ECO:0000313" key="7">
    <source>
        <dbReference type="EMBL" id="OXU23500.1"/>
    </source>
</evidence>
<evidence type="ECO:0000259" key="6">
    <source>
        <dbReference type="PROSITE" id="PS50157"/>
    </source>
</evidence>
<reference evidence="7 8" key="1">
    <citation type="journal article" date="2017" name="Curr. Biol.">
        <title>The Evolution of Venom by Co-option of Single-Copy Genes.</title>
        <authorList>
            <person name="Martinson E.O."/>
            <person name="Mrinalini"/>
            <person name="Kelkar Y.D."/>
            <person name="Chang C.H."/>
            <person name="Werren J.H."/>
        </authorList>
    </citation>
    <scope>NUCLEOTIDE SEQUENCE [LARGE SCALE GENOMIC DNA]</scope>
    <source>
        <strain evidence="7 8">Alberta</strain>
        <tissue evidence="7">Whole body</tissue>
    </source>
</reference>
<accession>A0A232EYY0</accession>
<feature type="domain" description="C2H2-type" evidence="6">
    <location>
        <begin position="58"/>
        <end position="85"/>
    </location>
</feature>
<dbReference type="OrthoDB" id="3437960at2759"/>
<organism evidence="7 8">
    <name type="scientific">Trichomalopsis sarcophagae</name>
    <dbReference type="NCBI Taxonomy" id="543379"/>
    <lineage>
        <taxon>Eukaryota</taxon>
        <taxon>Metazoa</taxon>
        <taxon>Ecdysozoa</taxon>
        <taxon>Arthropoda</taxon>
        <taxon>Hexapoda</taxon>
        <taxon>Insecta</taxon>
        <taxon>Pterygota</taxon>
        <taxon>Neoptera</taxon>
        <taxon>Endopterygota</taxon>
        <taxon>Hymenoptera</taxon>
        <taxon>Apocrita</taxon>
        <taxon>Proctotrupomorpha</taxon>
        <taxon>Chalcidoidea</taxon>
        <taxon>Pteromalidae</taxon>
        <taxon>Pteromalinae</taxon>
        <taxon>Trichomalopsis</taxon>
    </lineage>
</organism>
<evidence type="ECO:0000313" key="8">
    <source>
        <dbReference type="Proteomes" id="UP000215335"/>
    </source>
</evidence>
<dbReference type="EMBL" id="NNAY01001589">
    <property type="protein sequence ID" value="OXU23500.1"/>
    <property type="molecule type" value="Genomic_DNA"/>
</dbReference>
<dbReference type="PROSITE" id="PS50157">
    <property type="entry name" value="ZINC_FINGER_C2H2_2"/>
    <property type="match status" value="2"/>
</dbReference>
<dbReference type="SMART" id="SM00355">
    <property type="entry name" value="ZnF_C2H2"/>
    <property type="match status" value="2"/>
</dbReference>
<comment type="caution">
    <text evidence="7">The sequence shown here is derived from an EMBL/GenBank/DDBJ whole genome shotgun (WGS) entry which is preliminary data.</text>
</comment>
<keyword evidence="3 5" id="KW-0863">Zinc-finger</keyword>
<dbReference type="InterPro" id="IPR036236">
    <property type="entry name" value="Znf_C2H2_sf"/>
</dbReference>
<dbReference type="Pfam" id="PF00096">
    <property type="entry name" value="zf-C2H2"/>
    <property type="match status" value="2"/>
</dbReference>
<keyword evidence="4" id="KW-0862">Zinc</keyword>
<keyword evidence="2" id="KW-0677">Repeat</keyword>
<dbReference type="SUPFAM" id="SSF57667">
    <property type="entry name" value="beta-beta-alpha zinc fingers"/>
    <property type="match status" value="1"/>
</dbReference>
<evidence type="ECO:0000256" key="3">
    <source>
        <dbReference type="ARBA" id="ARBA00022771"/>
    </source>
</evidence>
<dbReference type="FunFam" id="3.30.160.60:FF:000100">
    <property type="entry name" value="Zinc finger 45-like"/>
    <property type="match status" value="1"/>
</dbReference>
<protein>
    <recommendedName>
        <fullName evidence="6">C2H2-type domain-containing protein</fullName>
    </recommendedName>
</protein>